<keyword evidence="2" id="KW-0812">Transmembrane</keyword>
<feature type="region of interest" description="Disordered" evidence="1">
    <location>
        <begin position="71"/>
        <end position="120"/>
    </location>
</feature>
<feature type="region of interest" description="Disordered" evidence="1">
    <location>
        <begin position="1"/>
        <end position="36"/>
    </location>
</feature>
<gene>
    <name evidence="3" type="ORF">BBN63_12805</name>
</gene>
<protein>
    <submittedName>
        <fullName evidence="3">Uncharacterized protein</fullName>
    </submittedName>
</protein>
<accession>A0A1U9QRU1</accession>
<evidence type="ECO:0000313" key="3">
    <source>
        <dbReference type="EMBL" id="AQU66984.1"/>
    </source>
</evidence>
<evidence type="ECO:0000256" key="2">
    <source>
        <dbReference type="SAM" id="Phobius"/>
    </source>
</evidence>
<evidence type="ECO:0000313" key="4">
    <source>
        <dbReference type="Proteomes" id="UP000189677"/>
    </source>
</evidence>
<keyword evidence="2" id="KW-1133">Transmembrane helix</keyword>
<keyword evidence="4" id="KW-1185">Reference proteome</keyword>
<name>A0A1U9QRU1_STRNV</name>
<sequence length="292" mass="30076">MSFGQGGPYGPPPQGPYGSRDPQGQTPDWAALADASAQRARRRRWMLIGGGVLATAAVAAIVATAVVSANGDGGDRGAGKNSELPAAPDLPSESADPEPSFSDAEPLPPPDPKDFISAEDKDKLPLGADTLFPGAKLTMGDRDYTKGATNTTTNCAGATQGDLGSILAANTCDQVIRATYTRDGTAVTVGVAVFSTEAQALKAKKEARGGLASLSGSGVPTFCRGGTICRKTTNSYGRYVYFTVGGFTNGKDVVKTDKDVYTTGDDVAEFTFLQIRRRGEAQASAAATAPVD</sequence>
<dbReference type="Proteomes" id="UP000189677">
    <property type="component" value="Chromosome"/>
</dbReference>
<dbReference type="AlphaFoldDB" id="A0A1U9QRU1"/>
<dbReference type="RefSeq" id="WP_078075531.1">
    <property type="nucleotide sequence ID" value="NZ_CP018047.1"/>
</dbReference>
<evidence type="ECO:0000256" key="1">
    <source>
        <dbReference type="SAM" id="MobiDB-lite"/>
    </source>
</evidence>
<organism evidence="3 4">
    <name type="scientific">Streptomyces niveus</name>
    <name type="common">Streptomyces spheroides</name>
    <dbReference type="NCBI Taxonomy" id="193462"/>
    <lineage>
        <taxon>Bacteria</taxon>
        <taxon>Bacillati</taxon>
        <taxon>Actinomycetota</taxon>
        <taxon>Actinomycetes</taxon>
        <taxon>Kitasatosporales</taxon>
        <taxon>Streptomycetaceae</taxon>
        <taxon>Streptomyces</taxon>
    </lineage>
</organism>
<proteinExistence type="predicted"/>
<feature type="compositionally biased region" description="Basic and acidic residues" evidence="1">
    <location>
        <begin position="111"/>
        <end position="120"/>
    </location>
</feature>
<dbReference type="EMBL" id="CP018047">
    <property type="protein sequence ID" value="AQU66984.1"/>
    <property type="molecule type" value="Genomic_DNA"/>
</dbReference>
<dbReference type="KEGG" id="snw:BBN63_12805"/>
<keyword evidence="2" id="KW-0472">Membrane</keyword>
<dbReference type="OrthoDB" id="3874183at2"/>
<reference evidence="3 4" key="1">
    <citation type="submission" date="2016-11" db="EMBL/GenBank/DDBJ databases">
        <title>Complete genome sequence of Streptomyces niveus SCSIO 3406.</title>
        <authorList>
            <person name="Zhu Q."/>
            <person name="Cheng W."/>
            <person name="Song Y."/>
            <person name="Li Q."/>
            <person name="Ju J."/>
        </authorList>
    </citation>
    <scope>NUCLEOTIDE SEQUENCE [LARGE SCALE GENOMIC DNA]</scope>
    <source>
        <strain evidence="3 4">SCSIO 3406</strain>
    </source>
</reference>
<feature type="transmembrane region" description="Helical" evidence="2">
    <location>
        <begin position="45"/>
        <end position="67"/>
    </location>
</feature>